<evidence type="ECO:0000259" key="2">
    <source>
        <dbReference type="Pfam" id="PF01191"/>
    </source>
</evidence>
<name>A0A6C0EV16_9ZZZZ</name>
<dbReference type="GO" id="GO:0006366">
    <property type="term" value="P:transcription by RNA polymerase II"/>
    <property type="evidence" value="ECO:0007669"/>
    <property type="project" value="TreeGrafter"/>
</dbReference>
<evidence type="ECO:0000313" key="3">
    <source>
        <dbReference type="EMBL" id="QHT32373.1"/>
    </source>
</evidence>
<dbReference type="Gene3D" id="3.90.940.20">
    <property type="entry name" value="RPB5-like RNA polymerase subunit"/>
    <property type="match status" value="1"/>
</dbReference>
<dbReference type="GO" id="GO:0003899">
    <property type="term" value="F:DNA-directed RNA polymerase activity"/>
    <property type="evidence" value="ECO:0007669"/>
    <property type="project" value="InterPro"/>
</dbReference>
<dbReference type="GO" id="GO:0003677">
    <property type="term" value="F:DNA binding"/>
    <property type="evidence" value="ECO:0007669"/>
    <property type="project" value="InterPro"/>
</dbReference>
<dbReference type="InterPro" id="IPR035913">
    <property type="entry name" value="RPB5-like_sf"/>
</dbReference>
<organism evidence="3">
    <name type="scientific">viral metagenome</name>
    <dbReference type="NCBI Taxonomy" id="1070528"/>
    <lineage>
        <taxon>unclassified sequences</taxon>
        <taxon>metagenomes</taxon>
        <taxon>organismal metagenomes</taxon>
    </lineage>
</organism>
<dbReference type="PANTHER" id="PTHR10535:SF0">
    <property type="entry name" value="DNA-DIRECTED RNA POLYMERASES I, II, AND III SUBUNIT RPABC1"/>
    <property type="match status" value="1"/>
</dbReference>
<dbReference type="GO" id="GO:0042797">
    <property type="term" value="P:tRNA transcription by RNA polymerase III"/>
    <property type="evidence" value="ECO:0007669"/>
    <property type="project" value="TreeGrafter"/>
</dbReference>
<dbReference type="GO" id="GO:0005736">
    <property type="term" value="C:RNA polymerase I complex"/>
    <property type="evidence" value="ECO:0007669"/>
    <property type="project" value="TreeGrafter"/>
</dbReference>
<accession>A0A6C0EV16</accession>
<reference evidence="3" key="1">
    <citation type="journal article" date="2020" name="Nature">
        <title>Giant virus diversity and host interactions through global metagenomics.</title>
        <authorList>
            <person name="Schulz F."/>
            <person name="Roux S."/>
            <person name="Paez-Espino D."/>
            <person name="Jungbluth S."/>
            <person name="Walsh D.A."/>
            <person name="Denef V.J."/>
            <person name="McMahon K.D."/>
            <person name="Konstantinidis K.T."/>
            <person name="Eloe-Fadrosh E.A."/>
            <person name="Kyrpides N.C."/>
            <person name="Woyke T."/>
        </authorList>
    </citation>
    <scope>NUCLEOTIDE SEQUENCE</scope>
    <source>
        <strain evidence="3">GVMAG-M-3300009159-65</strain>
    </source>
</reference>
<sequence>MDSNNSYIKQLYTARNNIISYLKNNGYDCEEFDHFCIEEINIMKNTDELSFMVSNTLGEKCYIKYVIDESYKHNVLKKTNFPGIIYDIFVDPDKKVLGKKDTLLIITTNYSEDSMHQIIKSAWEIDNHFIVLFTLAHLQINILNHSYVPKHIKLTDDEKMEFLKTYNVNETQIPEISRFDPVARAICLKPNDVCKIIRYDKISFNNDYYRICVS</sequence>
<proteinExistence type="predicted"/>
<dbReference type="InterPro" id="IPR014381">
    <property type="entry name" value="Arch_Rpo5/euc_Rpb5"/>
</dbReference>
<dbReference type="PIRSF" id="PIRSF000747">
    <property type="entry name" value="RPB5"/>
    <property type="match status" value="1"/>
</dbReference>
<feature type="domain" description="RNA polymerase subunit H/Rpb5 C-terminal" evidence="2">
    <location>
        <begin position="140"/>
        <end position="212"/>
    </location>
</feature>
<protein>
    <recommendedName>
        <fullName evidence="2">RNA polymerase subunit H/Rpb5 C-terminal domain-containing protein</fullName>
    </recommendedName>
</protein>
<dbReference type="GO" id="GO:0005666">
    <property type="term" value="C:RNA polymerase III complex"/>
    <property type="evidence" value="ECO:0007669"/>
    <property type="project" value="TreeGrafter"/>
</dbReference>
<dbReference type="InterPro" id="IPR000783">
    <property type="entry name" value="RNA_pol_subH/Rpb5_C"/>
</dbReference>
<dbReference type="SUPFAM" id="SSF55287">
    <property type="entry name" value="RPB5-like RNA polymerase subunit"/>
    <property type="match status" value="1"/>
</dbReference>
<dbReference type="GO" id="GO:0006362">
    <property type="term" value="P:transcription elongation by RNA polymerase I"/>
    <property type="evidence" value="ECO:0007669"/>
    <property type="project" value="TreeGrafter"/>
</dbReference>
<keyword evidence="1" id="KW-0804">Transcription</keyword>
<evidence type="ECO:0000256" key="1">
    <source>
        <dbReference type="ARBA" id="ARBA00023163"/>
    </source>
</evidence>
<dbReference type="GO" id="GO:0005665">
    <property type="term" value="C:RNA polymerase II, core complex"/>
    <property type="evidence" value="ECO:0007669"/>
    <property type="project" value="TreeGrafter"/>
</dbReference>
<dbReference type="EMBL" id="MN738936">
    <property type="protein sequence ID" value="QHT32373.1"/>
    <property type="molecule type" value="Genomic_DNA"/>
</dbReference>
<dbReference type="PANTHER" id="PTHR10535">
    <property type="entry name" value="DNA-DIRECTED RNA POLYMERASES I, II, AND III SUBUNIT RPABC1"/>
    <property type="match status" value="1"/>
</dbReference>
<dbReference type="AlphaFoldDB" id="A0A6C0EV16"/>
<dbReference type="Pfam" id="PF01191">
    <property type="entry name" value="RNA_pol_Rpb5_C"/>
    <property type="match status" value="1"/>
</dbReference>